<dbReference type="Gene3D" id="1.25.40.10">
    <property type="entry name" value="Tetratricopeptide repeat domain"/>
    <property type="match status" value="1"/>
</dbReference>
<evidence type="ECO:0000256" key="3">
    <source>
        <dbReference type="PROSITE-ProRule" id="PRU00339"/>
    </source>
</evidence>
<evidence type="ECO:0000256" key="1">
    <source>
        <dbReference type="ARBA" id="ARBA00022737"/>
    </source>
</evidence>
<dbReference type="Pfam" id="PF13432">
    <property type="entry name" value="TPR_16"/>
    <property type="match status" value="2"/>
</dbReference>
<sequence length="215" mass="24771">MRLGLNYMQRGDYKSALEKLEKSLRQNPNLPSAHNTIALLYQRLGEIDKAEHHFKQAVKQGEDYSEAQNNYGVFLCQQQRYDEAEQWFLKAVENPLYLSVAGAYENAGLCAWQNEKTAVAEGYFRRALQVDSERGKSLLSMAEISYEQQNYLQARAYIQRFQSASPWTPRALLMGIKTERELGDENAVASYQLILRSRFPDSDEMQQVNRGLETL</sequence>
<dbReference type="InterPro" id="IPR013360">
    <property type="entry name" value="Pilus_4_PilW"/>
</dbReference>
<keyword evidence="1" id="KW-0677">Repeat</keyword>
<feature type="repeat" description="TPR" evidence="3">
    <location>
        <begin position="31"/>
        <end position="64"/>
    </location>
</feature>
<dbReference type="Pfam" id="PF07719">
    <property type="entry name" value="TPR_2"/>
    <property type="match status" value="1"/>
</dbReference>
<dbReference type="eggNOG" id="COG3063">
    <property type="taxonomic scope" value="Bacteria"/>
</dbReference>
<dbReference type="InterPro" id="IPR019734">
    <property type="entry name" value="TPR_rpt"/>
</dbReference>
<feature type="repeat" description="TPR" evidence="3">
    <location>
        <begin position="1"/>
        <end position="30"/>
    </location>
</feature>
<organism evidence="4 5">
    <name type="scientific">Methylophaga frappieri (strain ATCC BAA-2434 / DSM 25690 / JAM7)</name>
    <dbReference type="NCBI Taxonomy" id="754477"/>
    <lineage>
        <taxon>Bacteria</taxon>
        <taxon>Pseudomonadati</taxon>
        <taxon>Pseudomonadota</taxon>
        <taxon>Gammaproteobacteria</taxon>
        <taxon>Thiotrichales</taxon>
        <taxon>Piscirickettsiaceae</taxon>
        <taxon>Methylophaga</taxon>
    </lineage>
</organism>
<dbReference type="PANTHER" id="PTHR45586:SF1">
    <property type="entry name" value="LIPOPOLYSACCHARIDE ASSEMBLY PROTEIN B"/>
    <property type="match status" value="1"/>
</dbReference>
<dbReference type="SUPFAM" id="SSF81901">
    <property type="entry name" value="HCP-like"/>
    <property type="match status" value="1"/>
</dbReference>
<dbReference type="PROSITE" id="PS50293">
    <property type="entry name" value="TPR_REGION"/>
    <property type="match status" value="1"/>
</dbReference>
<dbReference type="SMART" id="SM00028">
    <property type="entry name" value="TPR"/>
    <property type="match status" value="4"/>
</dbReference>
<dbReference type="PROSITE" id="PS50005">
    <property type="entry name" value="TPR"/>
    <property type="match status" value="2"/>
</dbReference>
<dbReference type="AlphaFoldDB" id="I1YGX8"/>
<dbReference type="STRING" id="754477.Q7C_1009"/>
<keyword evidence="2 3" id="KW-0802">TPR repeat</keyword>
<dbReference type="HOGENOM" id="CLU_003728_7_0_6"/>
<evidence type="ECO:0000313" key="4">
    <source>
        <dbReference type="EMBL" id="AFJ02171.1"/>
    </source>
</evidence>
<dbReference type="Proteomes" id="UP000009145">
    <property type="component" value="Chromosome"/>
</dbReference>
<protein>
    <submittedName>
        <fullName evidence="4">Tfp pilus assembly protein PilF</fullName>
    </submittedName>
</protein>
<dbReference type="InterPro" id="IPR013105">
    <property type="entry name" value="TPR_2"/>
</dbReference>
<reference evidence="4 5" key="1">
    <citation type="journal article" date="2012" name="J. Bacteriol.">
        <title>Complete genome sequences of Methylophaga sp. strain JAM1 and Methylophaga sp. strain JAM7.</title>
        <authorList>
            <person name="Villeneuve C."/>
            <person name="Martineau C."/>
            <person name="Mauffrey F."/>
            <person name="Villemur R."/>
        </authorList>
    </citation>
    <scope>NUCLEOTIDE SEQUENCE [LARGE SCALE GENOMIC DNA]</scope>
    <source>
        <strain evidence="4 5">JAM7</strain>
    </source>
</reference>
<dbReference type="PATRIC" id="fig|754477.3.peg.993"/>
<evidence type="ECO:0000256" key="2">
    <source>
        <dbReference type="ARBA" id="ARBA00022803"/>
    </source>
</evidence>
<keyword evidence="5" id="KW-1185">Reference proteome</keyword>
<evidence type="ECO:0000313" key="5">
    <source>
        <dbReference type="Proteomes" id="UP000009145"/>
    </source>
</evidence>
<gene>
    <name evidence="4" type="ordered locus">Q7C_1009</name>
</gene>
<name>I1YGX8_METFJ</name>
<dbReference type="InterPro" id="IPR011990">
    <property type="entry name" value="TPR-like_helical_dom_sf"/>
</dbReference>
<dbReference type="PANTHER" id="PTHR45586">
    <property type="entry name" value="TPR REPEAT-CONTAINING PROTEIN PA4667"/>
    <property type="match status" value="1"/>
</dbReference>
<dbReference type="InterPro" id="IPR051012">
    <property type="entry name" value="CellSynth/LPSAsmb/PSIAsmb"/>
</dbReference>
<dbReference type="EMBL" id="CP003380">
    <property type="protein sequence ID" value="AFJ02171.1"/>
    <property type="molecule type" value="Genomic_DNA"/>
</dbReference>
<accession>I1YGX8</accession>
<dbReference type="NCBIfam" id="TIGR02521">
    <property type="entry name" value="type_IV_pilW"/>
    <property type="match status" value="1"/>
</dbReference>
<dbReference type="KEGG" id="mec:Q7C_1009"/>
<proteinExistence type="predicted"/>